<dbReference type="Proteomes" id="UP001630127">
    <property type="component" value="Unassembled WGS sequence"/>
</dbReference>
<keyword evidence="1" id="KW-0472">Membrane</keyword>
<evidence type="ECO:0000256" key="1">
    <source>
        <dbReference type="SAM" id="Phobius"/>
    </source>
</evidence>
<accession>A0ABD2YA34</accession>
<keyword evidence="3" id="KW-1185">Reference proteome</keyword>
<reference evidence="2 3" key="1">
    <citation type="submission" date="2024-11" db="EMBL/GenBank/DDBJ databases">
        <title>A near-complete genome assembly of Cinchona calisaya.</title>
        <authorList>
            <person name="Lian D.C."/>
            <person name="Zhao X.W."/>
            <person name="Wei L."/>
        </authorList>
    </citation>
    <scope>NUCLEOTIDE SEQUENCE [LARGE SCALE GENOMIC DNA]</scope>
    <source>
        <tissue evidence="2">Nenye</tissue>
    </source>
</reference>
<dbReference type="EMBL" id="JBJUIK010000015">
    <property type="protein sequence ID" value="KAL3503064.1"/>
    <property type="molecule type" value="Genomic_DNA"/>
</dbReference>
<dbReference type="PANTHER" id="PTHR33237:SF21">
    <property type="entry name" value="TRANSMEMBRANE PROTEIN"/>
    <property type="match status" value="1"/>
</dbReference>
<name>A0ABD2YA34_9GENT</name>
<evidence type="ECO:0000313" key="3">
    <source>
        <dbReference type="Proteomes" id="UP001630127"/>
    </source>
</evidence>
<proteinExistence type="predicted"/>
<evidence type="ECO:0008006" key="4">
    <source>
        <dbReference type="Google" id="ProtNLM"/>
    </source>
</evidence>
<keyword evidence="1" id="KW-1133">Transmembrane helix</keyword>
<comment type="caution">
    <text evidence="2">The sequence shown here is derived from an EMBL/GenBank/DDBJ whole genome shotgun (WGS) entry which is preliminary data.</text>
</comment>
<protein>
    <recommendedName>
        <fullName evidence="4">Transmembrane protein</fullName>
    </recommendedName>
</protein>
<evidence type="ECO:0000313" key="2">
    <source>
        <dbReference type="EMBL" id="KAL3503064.1"/>
    </source>
</evidence>
<sequence>MEALWNLEDKWKLSTQKAIAFFACTSFLVIGLCIAATILKKRAKRKGSLVHQEPYCPDDESRKEANWCDKKERKNLGSVKKVLMSSVRWSGRLSGSQRERVAPLLVVGVEKCDDDLGRLSHNSSSCVWQKPILMGEKCELPRFSGLILYDERGRPVDQHADDVETIDHFQGGQEKCSADVRTTLRDML</sequence>
<organism evidence="2 3">
    <name type="scientific">Cinchona calisaya</name>
    <dbReference type="NCBI Taxonomy" id="153742"/>
    <lineage>
        <taxon>Eukaryota</taxon>
        <taxon>Viridiplantae</taxon>
        <taxon>Streptophyta</taxon>
        <taxon>Embryophyta</taxon>
        <taxon>Tracheophyta</taxon>
        <taxon>Spermatophyta</taxon>
        <taxon>Magnoliopsida</taxon>
        <taxon>eudicotyledons</taxon>
        <taxon>Gunneridae</taxon>
        <taxon>Pentapetalae</taxon>
        <taxon>asterids</taxon>
        <taxon>lamiids</taxon>
        <taxon>Gentianales</taxon>
        <taxon>Rubiaceae</taxon>
        <taxon>Cinchonoideae</taxon>
        <taxon>Cinchoneae</taxon>
        <taxon>Cinchona</taxon>
    </lineage>
</organism>
<feature type="transmembrane region" description="Helical" evidence="1">
    <location>
        <begin position="20"/>
        <end position="39"/>
    </location>
</feature>
<dbReference type="PANTHER" id="PTHR33237">
    <property type="entry name" value="F2P16.13 PROTEIN-RELATED"/>
    <property type="match status" value="1"/>
</dbReference>
<keyword evidence="1" id="KW-0812">Transmembrane</keyword>
<gene>
    <name evidence="2" type="ORF">ACH5RR_037513</name>
</gene>
<dbReference type="AlphaFoldDB" id="A0ABD2YA34"/>